<organism evidence="1">
    <name type="scientific">Solanum chacoense</name>
    <name type="common">Chaco potato</name>
    <dbReference type="NCBI Taxonomy" id="4108"/>
    <lineage>
        <taxon>Eukaryota</taxon>
        <taxon>Viridiplantae</taxon>
        <taxon>Streptophyta</taxon>
        <taxon>Embryophyta</taxon>
        <taxon>Tracheophyta</taxon>
        <taxon>Spermatophyta</taxon>
        <taxon>Magnoliopsida</taxon>
        <taxon>eudicotyledons</taxon>
        <taxon>Gunneridae</taxon>
        <taxon>Pentapetalae</taxon>
        <taxon>asterids</taxon>
        <taxon>lamiids</taxon>
        <taxon>Solanales</taxon>
        <taxon>Solanaceae</taxon>
        <taxon>Solanoideae</taxon>
        <taxon>Solaneae</taxon>
        <taxon>Solanum</taxon>
    </lineage>
</organism>
<reference evidence="1" key="1">
    <citation type="submission" date="2015-12" db="EMBL/GenBank/DDBJ databases">
        <title>Gene expression during late stages of embryo sac development: a critical building block for successful pollen-pistil interactions.</title>
        <authorList>
            <person name="Liu Y."/>
            <person name="Joly V."/>
            <person name="Sabar M."/>
            <person name="Matton D.P."/>
        </authorList>
    </citation>
    <scope>NUCLEOTIDE SEQUENCE</scope>
</reference>
<protein>
    <submittedName>
        <fullName evidence="1">Putative ovule protein</fullName>
    </submittedName>
</protein>
<sequence>MGVKFSFCFFSFQLLRSCDELMTRWQVEAECSDSSISVPHLCQIFQKFTTFDEIQHTLYDIY</sequence>
<dbReference type="EMBL" id="GEDG01039556">
    <property type="protein sequence ID" value="JAP07074.1"/>
    <property type="molecule type" value="Transcribed_RNA"/>
</dbReference>
<name>A0A0V0GG04_SOLCH</name>
<evidence type="ECO:0000313" key="1">
    <source>
        <dbReference type="EMBL" id="JAP07074.1"/>
    </source>
</evidence>
<accession>A0A0V0GG04</accession>
<proteinExistence type="predicted"/>
<dbReference type="AlphaFoldDB" id="A0A0V0GG04"/>